<reference evidence="1" key="1">
    <citation type="submission" date="2022-10" db="EMBL/GenBank/DDBJ databases">
        <title>The complete genomes of actinobacterial strains from the NBC collection.</title>
        <authorList>
            <person name="Joergensen T.S."/>
            <person name="Alvarez Arevalo M."/>
            <person name="Sterndorff E.B."/>
            <person name="Faurdal D."/>
            <person name="Vuksanovic O."/>
            <person name="Mourched A.-S."/>
            <person name="Charusanti P."/>
            <person name="Shaw S."/>
            <person name="Blin K."/>
            <person name="Weber T."/>
        </authorList>
    </citation>
    <scope>NUCLEOTIDE SEQUENCE</scope>
    <source>
        <strain evidence="1">NBC_01432</strain>
    </source>
</reference>
<dbReference type="Gene3D" id="2.20.28.160">
    <property type="match status" value="1"/>
</dbReference>
<name>A0ABZ2A5J2_STRNV</name>
<evidence type="ECO:0000313" key="1">
    <source>
        <dbReference type="EMBL" id="WUX52623.1"/>
    </source>
</evidence>
<organism evidence="1 2">
    <name type="scientific">Streptomyces niveus</name>
    <name type="common">Streptomyces spheroides</name>
    <dbReference type="NCBI Taxonomy" id="193462"/>
    <lineage>
        <taxon>Bacteria</taxon>
        <taxon>Bacillati</taxon>
        <taxon>Actinomycetota</taxon>
        <taxon>Actinomycetes</taxon>
        <taxon>Kitasatosporales</taxon>
        <taxon>Streptomycetaceae</taxon>
        <taxon>Streptomyces</taxon>
    </lineage>
</organism>
<dbReference type="Pfam" id="PF21344">
    <property type="entry name" value="Zn_ribbon_LysW"/>
    <property type="match status" value="1"/>
</dbReference>
<gene>
    <name evidence="1" type="primary">lysW</name>
    <name evidence="1" type="ORF">OG442_14370</name>
</gene>
<protein>
    <submittedName>
        <fullName evidence="1">Lysine biosynthesis protein LysW</fullName>
    </submittedName>
</protein>
<dbReference type="NCBIfam" id="TIGR01206">
    <property type="entry name" value="lysW"/>
    <property type="match status" value="1"/>
</dbReference>
<dbReference type="RefSeq" id="WP_069621941.1">
    <property type="nucleotide sequence ID" value="NZ_CP109389.1"/>
</dbReference>
<dbReference type="Proteomes" id="UP001432209">
    <property type="component" value="Chromosome"/>
</dbReference>
<dbReference type="InterPro" id="IPR005906">
    <property type="entry name" value="LysW"/>
</dbReference>
<dbReference type="GeneID" id="91344538"/>
<evidence type="ECO:0000313" key="2">
    <source>
        <dbReference type="Proteomes" id="UP001432209"/>
    </source>
</evidence>
<accession>A0ABZ2A5J2</accession>
<dbReference type="EMBL" id="CP109495">
    <property type="protein sequence ID" value="WUX52623.1"/>
    <property type="molecule type" value="Genomic_DNA"/>
</dbReference>
<sequence length="55" mass="5888">MNVACPECVADVKVAQQPELNEILECGECAGELEVISLDPLMVAVAPEAEEDWGE</sequence>
<proteinExistence type="predicted"/>
<keyword evidence="2" id="KW-1185">Reference proteome</keyword>